<comment type="subcellular location">
    <subcellularLocation>
        <location evidence="1">Secreted</location>
    </subcellularLocation>
</comment>
<evidence type="ECO:0000256" key="1">
    <source>
        <dbReference type="ARBA" id="ARBA00004613"/>
    </source>
</evidence>
<evidence type="ECO:0000256" key="3">
    <source>
        <dbReference type="SAM" id="SignalP"/>
    </source>
</evidence>
<protein>
    <submittedName>
        <fullName evidence="5">SVWC domain-containing protein</fullName>
    </submittedName>
</protein>
<accession>A0A1B0A1C6</accession>
<name>A0A1B0A1C6_GLOPL</name>
<feature type="domain" description="Single" evidence="4">
    <location>
        <begin position="60"/>
        <end position="127"/>
    </location>
</feature>
<keyword evidence="6" id="KW-1185">Reference proteome</keyword>
<organism evidence="5 6">
    <name type="scientific">Glossina pallidipes</name>
    <name type="common">Tsetse fly</name>
    <dbReference type="NCBI Taxonomy" id="7398"/>
    <lineage>
        <taxon>Eukaryota</taxon>
        <taxon>Metazoa</taxon>
        <taxon>Ecdysozoa</taxon>
        <taxon>Arthropoda</taxon>
        <taxon>Hexapoda</taxon>
        <taxon>Insecta</taxon>
        <taxon>Pterygota</taxon>
        <taxon>Neoptera</taxon>
        <taxon>Endopterygota</taxon>
        <taxon>Diptera</taxon>
        <taxon>Brachycera</taxon>
        <taxon>Muscomorpha</taxon>
        <taxon>Hippoboscoidea</taxon>
        <taxon>Glossinidae</taxon>
        <taxon>Glossina</taxon>
    </lineage>
</organism>
<evidence type="ECO:0000313" key="6">
    <source>
        <dbReference type="Proteomes" id="UP000092445"/>
    </source>
</evidence>
<keyword evidence="3" id="KW-0732">Signal</keyword>
<dbReference type="GO" id="GO:0005576">
    <property type="term" value="C:extracellular region"/>
    <property type="evidence" value="ECO:0007669"/>
    <property type="project" value="UniProtKB-SubCell"/>
</dbReference>
<evidence type="ECO:0000313" key="5">
    <source>
        <dbReference type="EnsemblMetazoa" id="GPAI031417-PA"/>
    </source>
</evidence>
<reference evidence="6" key="1">
    <citation type="submission" date="2014-03" db="EMBL/GenBank/DDBJ databases">
        <authorList>
            <person name="Aksoy S."/>
            <person name="Warren W."/>
            <person name="Wilson R.K."/>
        </authorList>
    </citation>
    <scope>NUCLEOTIDE SEQUENCE [LARGE SCALE GENOMIC DNA]</scope>
    <source>
        <strain evidence="6">IAEA</strain>
    </source>
</reference>
<dbReference type="InterPro" id="IPR029277">
    <property type="entry name" value="SVWC_dom"/>
</dbReference>
<dbReference type="Proteomes" id="UP000092445">
    <property type="component" value="Unassembled WGS sequence"/>
</dbReference>
<feature type="chain" id="PRO_5008403367" evidence="3">
    <location>
        <begin position="33"/>
        <end position="169"/>
    </location>
</feature>
<reference evidence="5" key="2">
    <citation type="submission" date="2020-05" db="UniProtKB">
        <authorList>
            <consortium name="EnsemblMetazoa"/>
        </authorList>
    </citation>
    <scope>IDENTIFICATION</scope>
    <source>
        <strain evidence="5">IAEA</strain>
    </source>
</reference>
<dbReference type="EnsemblMetazoa" id="GPAI031417-RA">
    <property type="protein sequence ID" value="GPAI031417-PA"/>
    <property type="gene ID" value="GPAI031417"/>
</dbReference>
<dbReference type="SMART" id="SM01318">
    <property type="entry name" value="SVWC"/>
    <property type="match status" value="1"/>
</dbReference>
<dbReference type="VEuPathDB" id="VectorBase:GPAI031417"/>
<evidence type="ECO:0000259" key="4">
    <source>
        <dbReference type="SMART" id="SM01318"/>
    </source>
</evidence>
<feature type="signal peptide" evidence="3">
    <location>
        <begin position="1"/>
        <end position="32"/>
    </location>
</feature>
<dbReference type="Pfam" id="PF15430">
    <property type="entry name" value="SVWC"/>
    <property type="match status" value="1"/>
</dbReference>
<keyword evidence="2" id="KW-0964">Secreted</keyword>
<dbReference type="AlphaFoldDB" id="A0A1B0A1C6"/>
<proteinExistence type="predicted"/>
<evidence type="ECO:0000256" key="2">
    <source>
        <dbReference type="ARBA" id="ARBA00022525"/>
    </source>
</evidence>
<sequence>MLIYMKVKFENFVSNNLKLILLVSLTIQVTLARPQQEQQTQQHKFATVNPYRHYFTSAKCKDLLTGRELYVGDFFTRSGQCIRIQCLGTLEIWEDRCQIPKLSDNCNSLPVANEFLDYPRCCPTYECHSYTTNPNGETETRQIYDHTGNLLRESLLHVIYQKVYVESDK</sequence>